<gene>
    <name evidence="2" type="ORF">ACHAXA_004616</name>
</gene>
<feature type="compositionally biased region" description="Basic and acidic residues" evidence="1">
    <location>
        <begin position="213"/>
        <end position="226"/>
    </location>
</feature>
<keyword evidence="3" id="KW-1185">Reference proteome</keyword>
<comment type="caution">
    <text evidence="2">The sequence shown here is derived from an EMBL/GenBank/DDBJ whole genome shotgun (WGS) entry which is preliminary data.</text>
</comment>
<evidence type="ECO:0000313" key="2">
    <source>
        <dbReference type="EMBL" id="KAL3826298.1"/>
    </source>
</evidence>
<name>A0ABD3SP94_9STRA</name>
<reference evidence="2 3" key="1">
    <citation type="submission" date="2024-10" db="EMBL/GenBank/DDBJ databases">
        <title>Updated reference genomes for cyclostephanoid diatoms.</title>
        <authorList>
            <person name="Roberts W.R."/>
            <person name="Alverson A.J."/>
        </authorList>
    </citation>
    <scope>NUCLEOTIDE SEQUENCE [LARGE SCALE GENOMIC DNA]</scope>
    <source>
        <strain evidence="2 3">AJA228-03</strain>
    </source>
</reference>
<dbReference type="PANTHER" id="PTHR37069">
    <property type="entry name" value="DDE_TNP_1_7 DOMAIN-CONTAINING PROTEIN"/>
    <property type="match status" value="1"/>
</dbReference>
<dbReference type="AlphaFoldDB" id="A0ABD3SP94"/>
<feature type="compositionally biased region" description="Polar residues" evidence="1">
    <location>
        <begin position="330"/>
        <end position="340"/>
    </location>
</feature>
<evidence type="ECO:0000313" key="3">
    <source>
        <dbReference type="Proteomes" id="UP001530377"/>
    </source>
</evidence>
<dbReference type="PANTHER" id="PTHR37069:SF2">
    <property type="entry name" value="PIGGYBAC TRANSPOSABLE ELEMENT-DERIVED PROTEIN DOMAIN-CONTAINING PROTEIN"/>
    <property type="match status" value="1"/>
</dbReference>
<feature type="region of interest" description="Disordered" evidence="1">
    <location>
        <begin position="261"/>
        <end position="351"/>
    </location>
</feature>
<dbReference type="EMBL" id="JALLPB020000024">
    <property type="protein sequence ID" value="KAL3826298.1"/>
    <property type="molecule type" value="Genomic_DNA"/>
</dbReference>
<protein>
    <submittedName>
        <fullName evidence="2">Uncharacterized protein</fullName>
    </submittedName>
</protein>
<accession>A0ABD3SP94</accession>
<feature type="region of interest" description="Disordered" evidence="1">
    <location>
        <begin position="556"/>
        <end position="614"/>
    </location>
</feature>
<organism evidence="2 3">
    <name type="scientific">Cyclostephanos tholiformis</name>
    <dbReference type="NCBI Taxonomy" id="382380"/>
    <lineage>
        <taxon>Eukaryota</taxon>
        <taxon>Sar</taxon>
        <taxon>Stramenopiles</taxon>
        <taxon>Ochrophyta</taxon>
        <taxon>Bacillariophyta</taxon>
        <taxon>Coscinodiscophyceae</taxon>
        <taxon>Thalassiosirophycidae</taxon>
        <taxon>Stephanodiscales</taxon>
        <taxon>Stephanodiscaceae</taxon>
        <taxon>Cyclostephanos</taxon>
    </lineage>
</organism>
<feature type="compositionally biased region" description="Basic and acidic residues" evidence="1">
    <location>
        <begin position="583"/>
        <end position="594"/>
    </location>
</feature>
<dbReference type="Proteomes" id="UP001530377">
    <property type="component" value="Unassembled WGS sequence"/>
</dbReference>
<evidence type="ECO:0000256" key="1">
    <source>
        <dbReference type="SAM" id="MobiDB-lite"/>
    </source>
</evidence>
<feature type="compositionally biased region" description="Gly residues" evidence="1">
    <location>
        <begin position="201"/>
        <end position="212"/>
    </location>
</feature>
<sequence length="614" mass="66846">MMRHWPALVYRNLAEVIRDMPPGAPRVIKARLLVEHLRRPDVAIARLIGWDIDPTTRFPETNMRLLRLDGIDPFNDDDDGGGVVVGDGDGDGAGGGTGTSATMDFVDGQFEMERACDEVMRRLRRRRRAGRRRGIGNDGKNDGDEDEDADADAMEAHVRRLRAAIDVALNCLAIDVGADPMPPRRTRDDEDDDDDDAPNNGGVGKGGGVRGVGGEKRTTKKGKDGAARGGEACQNVERTIFSTVVKISGTTTTETNGKVVKGADAVGKHGRGDDVDATTMRTGDETKKGGGGRVKKKRADGASNYSGKTSKGEITDGADTASGKRDATAESVSGSAPSSHDPSRRTGGDGVAALSTMTSEEAVPSWKDVWSAMKRHGWTWKGGSGLMTDYYYIKPKCKVQGGLPGRDYFVRVEDAMEFARDCYGWHQGASSSTISREELFSRIEDHARHCGESVPPLLLGVNGGTMKLDDPYEPWREVWTKMLRSGWTWRTGTGLMLDYFYIKPDCKVGGGVEGQDYFVRLKDVQKFAARNYGWRGGCGVEHGAAPVAAGRVIKTDRTTNVSAHEVQKDNPHRVEKRAKKPAKAKDVRAEEGTTKRNARQNEYTAINDTDDEHL</sequence>
<feature type="region of interest" description="Disordered" evidence="1">
    <location>
        <begin position="176"/>
        <end position="230"/>
    </location>
</feature>
<proteinExistence type="predicted"/>